<dbReference type="Proteomes" id="UP000298061">
    <property type="component" value="Unassembled WGS sequence"/>
</dbReference>
<feature type="transmembrane region" description="Helical" evidence="1">
    <location>
        <begin position="9"/>
        <end position="32"/>
    </location>
</feature>
<evidence type="ECO:0000313" key="2">
    <source>
        <dbReference type="EMBL" id="TFY75927.1"/>
    </source>
</evidence>
<proteinExistence type="predicted"/>
<dbReference type="EMBL" id="SFCI01001381">
    <property type="protein sequence ID" value="TFY75927.1"/>
    <property type="molecule type" value="Genomic_DNA"/>
</dbReference>
<dbReference type="AlphaFoldDB" id="A0A4Y9ZPE8"/>
<accession>A0A4Y9ZPE8</accession>
<sequence>MRADYLRHALAIAVIGVVVIGVVVVVIGVVVVDTESLLTVGGTGLIKEL</sequence>
<organism evidence="2 3">
    <name type="scientific">Hericium alpestre</name>
    <dbReference type="NCBI Taxonomy" id="135208"/>
    <lineage>
        <taxon>Eukaryota</taxon>
        <taxon>Fungi</taxon>
        <taxon>Dikarya</taxon>
        <taxon>Basidiomycota</taxon>
        <taxon>Agaricomycotina</taxon>
        <taxon>Agaricomycetes</taxon>
        <taxon>Russulales</taxon>
        <taxon>Hericiaceae</taxon>
        <taxon>Hericium</taxon>
    </lineage>
</organism>
<keyword evidence="3" id="KW-1185">Reference proteome</keyword>
<name>A0A4Y9ZPE8_9AGAM</name>
<comment type="caution">
    <text evidence="2">The sequence shown here is derived from an EMBL/GenBank/DDBJ whole genome shotgun (WGS) entry which is preliminary data.</text>
</comment>
<keyword evidence="1" id="KW-0812">Transmembrane</keyword>
<reference evidence="2 3" key="1">
    <citation type="submission" date="2019-02" db="EMBL/GenBank/DDBJ databases">
        <title>Genome sequencing of the rare red list fungi Hericium alpestre (H. flagellum).</title>
        <authorList>
            <person name="Buettner E."/>
            <person name="Kellner H."/>
        </authorList>
    </citation>
    <scope>NUCLEOTIDE SEQUENCE [LARGE SCALE GENOMIC DNA]</scope>
    <source>
        <strain evidence="2 3">DSM 108284</strain>
    </source>
</reference>
<keyword evidence="1" id="KW-1133">Transmembrane helix</keyword>
<gene>
    <name evidence="2" type="ORF">EWM64_g8084</name>
</gene>
<protein>
    <submittedName>
        <fullName evidence="2">Uncharacterized protein</fullName>
    </submittedName>
</protein>
<keyword evidence="1" id="KW-0472">Membrane</keyword>
<evidence type="ECO:0000256" key="1">
    <source>
        <dbReference type="SAM" id="Phobius"/>
    </source>
</evidence>
<evidence type="ECO:0000313" key="3">
    <source>
        <dbReference type="Proteomes" id="UP000298061"/>
    </source>
</evidence>